<evidence type="ECO:0000256" key="4">
    <source>
        <dbReference type="ARBA" id="ARBA00023040"/>
    </source>
</evidence>
<dbReference type="PANTHER" id="PTHR45695:SF9">
    <property type="entry name" value="LEUCOKININ RECEPTOR"/>
    <property type="match status" value="1"/>
</dbReference>
<dbReference type="Pfam" id="PF00001">
    <property type="entry name" value="7tm_1"/>
    <property type="match status" value="1"/>
</dbReference>
<evidence type="ECO:0000259" key="10">
    <source>
        <dbReference type="PROSITE" id="PS50262"/>
    </source>
</evidence>
<evidence type="ECO:0000256" key="7">
    <source>
        <dbReference type="ARBA" id="ARBA00023224"/>
    </source>
</evidence>
<feature type="transmembrane region" description="Helical" evidence="9">
    <location>
        <begin position="149"/>
        <end position="167"/>
    </location>
</feature>
<proteinExistence type="inferred from homology"/>
<reference evidence="11 12" key="1">
    <citation type="submission" date="2022-05" db="EMBL/GenBank/DDBJ databases">
        <authorList>
            <consortium name="Genoscope - CEA"/>
            <person name="William W."/>
        </authorList>
    </citation>
    <scope>NUCLEOTIDE SEQUENCE [LARGE SCALE GENOMIC DNA]</scope>
</reference>
<name>A0ABN8QW93_9CNID</name>
<accession>A0ABN8QW93</accession>
<comment type="caution">
    <text evidence="11">The sequence shown here is derived from an EMBL/GenBank/DDBJ whole genome shotgun (WGS) entry which is preliminary data.</text>
</comment>
<evidence type="ECO:0000313" key="12">
    <source>
        <dbReference type="Proteomes" id="UP001159405"/>
    </source>
</evidence>
<comment type="similarity">
    <text evidence="8">Belongs to the G-protein coupled receptor 1 family.</text>
</comment>
<feature type="non-terminal residue" evidence="11">
    <location>
        <position position="343"/>
    </location>
</feature>
<keyword evidence="3 9" id="KW-1133">Transmembrane helix</keyword>
<feature type="transmembrane region" description="Helical" evidence="9">
    <location>
        <begin position="109"/>
        <end position="128"/>
    </location>
</feature>
<feature type="transmembrane region" description="Helical" evidence="9">
    <location>
        <begin position="245"/>
        <end position="271"/>
    </location>
</feature>
<dbReference type="SMART" id="SM01381">
    <property type="entry name" value="7TM_GPCR_Srsx"/>
    <property type="match status" value="1"/>
</dbReference>
<keyword evidence="2 8" id="KW-0812">Transmembrane</keyword>
<dbReference type="PROSITE" id="PS00237">
    <property type="entry name" value="G_PROTEIN_RECEP_F1_1"/>
    <property type="match status" value="1"/>
</dbReference>
<evidence type="ECO:0000256" key="5">
    <source>
        <dbReference type="ARBA" id="ARBA00023136"/>
    </source>
</evidence>
<dbReference type="Proteomes" id="UP001159405">
    <property type="component" value="Unassembled WGS sequence"/>
</dbReference>
<dbReference type="CDD" id="cd00637">
    <property type="entry name" value="7tm_classA_rhodopsin-like"/>
    <property type="match status" value="1"/>
</dbReference>
<dbReference type="Gene3D" id="1.20.1070.10">
    <property type="entry name" value="Rhodopsin 7-helix transmembrane proteins"/>
    <property type="match status" value="1"/>
</dbReference>
<dbReference type="PROSITE" id="PS50262">
    <property type="entry name" value="G_PROTEIN_RECEP_F1_2"/>
    <property type="match status" value="1"/>
</dbReference>
<sequence>MSTNFTNESLRSQGNCEISADSSPLKIGKLFLLSIILTFGLVGNVLIITLVRVREELRRTINSFIVNMAASDLILPILLMPFSLKESAANSSNYQWPISGKLGSISCRLNIFLVAVSMTVSVQSLLWISLDRFMAVVMPLKAHLISSRFRAFAITSTWIVAVIINSIDLCTTKLVEYDGNFYCIRENITSWTLNIFGYGRFFLVSIAPLIVITVLYSAIAVTLRRQNISLRCTAVKKNDQRRRQAVKMTLCIIVSFNLCVTPYIVFGMAYLSGEKLPCSVNGLLGFFSVLGIYLSSTTNPLICFIFVKNYRRGLRWLFSLCPSNRRDTQNMVRERKMDEINVQ</sequence>
<comment type="subcellular location">
    <subcellularLocation>
        <location evidence="1">Membrane</location>
        <topology evidence="1">Multi-pass membrane protein</topology>
    </subcellularLocation>
</comment>
<feature type="transmembrane region" description="Helical" evidence="9">
    <location>
        <begin position="201"/>
        <end position="224"/>
    </location>
</feature>
<keyword evidence="6 8" id="KW-0675">Receptor</keyword>
<organism evidence="11 12">
    <name type="scientific">Porites lobata</name>
    <dbReference type="NCBI Taxonomy" id="104759"/>
    <lineage>
        <taxon>Eukaryota</taxon>
        <taxon>Metazoa</taxon>
        <taxon>Cnidaria</taxon>
        <taxon>Anthozoa</taxon>
        <taxon>Hexacorallia</taxon>
        <taxon>Scleractinia</taxon>
        <taxon>Fungiina</taxon>
        <taxon>Poritidae</taxon>
        <taxon>Porites</taxon>
    </lineage>
</organism>
<keyword evidence="12" id="KW-1185">Reference proteome</keyword>
<protein>
    <recommendedName>
        <fullName evidence="10">G-protein coupled receptors family 1 profile domain-containing protein</fullName>
    </recommendedName>
</protein>
<dbReference type="EMBL" id="CALNXK010000162">
    <property type="protein sequence ID" value="CAH3171272.1"/>
    <property type="molecule type" value="Genomic_DNA"/>
</dbReference>
<keyword evidence="7 8" id="KW-0807">Transducer</keyword>
<evidence type="ECO:0000256" key="3">
    <source>
        <dbReference type="ARBA" id="ARBA00022989"/>
    </source>
</evidence>
<dbReference type="InterPro" id="IPR017452">
    <property type="entry name" value="GPCR_Rhodpsn_7TM"/>
</dbReference>
<feature type="transmembrane region" description="Helical" evidence="9">
    <location>
        <begin position="283"/>
        <end position="307"/>
    </location>
</feature>
<feature type="transmembrane region" description="Helical" evidence="9">
    <location>
        <begin position="30"/>
        <end position="51"/>
    </location>
</feature>
<evidence type="ECO:0000256" key="6">
    <source>
        <dbReference type="ARBA" id="ARBA00023170"/>
    </source>
</evidence>
<evidence type="ECO:0000256" key="9">
    <source>
        <dbReference type="SAM" id="Phobius"/>
    </source>
</evidence>
<evidence type="ECO:0000256" key="8">
    <source>
        <dbReference type="RuleBase" id="RU000688"/>
    </source>
</evidence>
<feature type="transmembrane region" description="Helical" evidence="9">
    <location>
        <begin position="63"/>
        <end position="84"/>
    </location>
</feature>
<dbReference type="PRINTS" id="PR00237">
    <property type="entry name" value="GPCRRHODOPSN"/>
</dbReference>
<keyword evidence="4 8" id="KW-0297">G-protein coupled receptor</keyword>
<dbReference type="PANTHER" id="PTHR45695">
    <property type="entry name" value="LEUCOKININ RECEPTOR-RELATED"/>
    <property type="match status" value="1"/>
</dbReference>
<feature type="domain" description="G-protein coupled receptors family 1 profile" evidence="10">
    <location>
        <begin position="43"/>
        <end position="303"/>
    </location>
</feature>
<evidence type="ECO:0000256" key="1">
    <source>
        <dbReference type="ARBA" id="ARBA00004141"/>
    </source>
</evidence>
<dbReference type="SUPFAM" id="SSF81321">
    <property type="entry name" value="Family A G protein-coupled receptor-like"/>
    <property type="match status" value="1"/>
</dbReference>
<dbReference type="InterPro" id="IPR000276">
    <property type="entry name" value="GPCR_Rhodpsn"/>
</dbReference>
<keyword evidence="5 9" id="KW-0472">Membrane</keyword>
<evidence type="ECO:0000256" key="2">
    <source>
        <dbReference type="ARBA" id="ARBA00022692"/>
    </source>
</evidence>
<evidence type="ECO:0000313" key="11">
    <source>
        <dbReference type="EMBL" id="CAH3171272.1"/>
    </source>
</evidence>
<gene>
    <name evidence="11" type="ORF">PLOB_00011713</name>
</gene>